<name>A0A8R7VCJ8_TRIUA</name>
<evidence type="ECO:0000256" key="1">
    <source>
        <dbReference type="SAM" id="MobiDB-lite"/>
    </source>
</evidence>
<dbReference type="Proteomes" id="UP000015106">
    <property type="component" value="Chromosome 7"/>
</dbReference>
<feature type="region of interest" description="Disordered" evidence="1">
    <location>
        <begin position="29"/>
        <end position="60"/>
    </location>
</feature>
<dbReference type="EnsemblPlants" id="TuG1812G0700005935.01.T01">
    <property type="protein sequence ID" value="TuG1812G0700005935.01.T01.cds326023"/>
    <property type="gene ID" value="TuG1812G0700005935.01"/>
</dbReference>
<accession>A0A8R7VCJ8</accession>
<reference evidence="3" key="1">
    <citation type="journal article" date="2013" name="Nature">
        <title>Draft genome of the wheat A-genome progenitor Triticum urartu.</title>
        <authorList>
            <person name="Ling H.Q."/>
            <person name="Zhao S."/>
            <person name="Liu D."/>
            <person name="Wang J."/>
            <person name="Sun H."/>
            <person name="Zhang C."/>
            <person name="Fan H."/>
            <person name="Li D."/>
            <person name="Dong L."/>
            <person name="Tao Y."/>
            <person name="Gao C."/>
            <person name="Wu H."/>
            <person name="Li Y."/>
            <person name="Cui Y."/>
            <person name="Guo X."/>
            <person name="Zheng S."/>
            <person name="Wang B."/>
            <person name="Yu K."/>
            <person name="Liang Q."/>
            <person name="Yang W."/>
            <person name="Lou X."/>
            <person name="Chen J."/>
            <person name="Feng M."/>
            <person name="Jian J."/>
            <person name="Zhang X."/>
            <person name="Luo G."/>
            <person name="Jiang Y."/>
            <person name="Liu J."/>
            <person name="Wang Z."/>
            <person name="Sha Y."/>
            <person name="Zhang B."/>
            <person name="Wu H."/>
            <person name="Tang D."/>
            <person name="Shen Q."/>
            <person name="Xue P."/>
            <person name="Zou S."/>
            <person name="Wang X."/>
            <person name="Liu X."/>
            <person name="Wang F."/>
            <person name="Yang Y."/>
            <person name="An X."/>
            <person name="Dong Z."/>
            <person name="Zhang K."/>
            <person name="Zhang X."/>
            <person name="Luo M.C."/>
            <person name="Dvorak J."/>
            <person name="Tong Y."/>
            <person name="Wang J."/>
            <person name="Yang H."/>
            <person name="Li Z."/>
            <person name="Wang D."/>
            <person name="Zhang A."/>
            <person name="Wang J."/>
        </authorList>
    </citation>
    <scope>NUCLEOTIDE SEQUENCE</scope>
    <source>
        <strain evidence="3">cv. G1812</strain>
    </source>
</reference>
<reference evidence="2" key="2">
    <citation type="submission" date="2018-03" db="EMBL/GenBank/DDBJ databases">
        <title>The Triticum urartu genome reveals the dynamic nature of wheat genome evolution.</title>
        <authorList>
            <person name="Ling H."/>
            <person name="Ma B."/>
            <person name="Shi X."/>
            <person name="Liu H."/>
            <person name="Dong L."/>
            <person name="Sun H."/>
            <person name="Cao Y."/>
            <person name="Gao Q."/>
            <person name="Zheng S."/>
            <person name="Li Y."/>
            <person name="Yu Y."/>
            <person name="Du H."/>
            <person name="Qi M."/>
            <person name="Li Y."/>
            <person name="Yu H."/>
            <person name="Cui Y."/>
            <person name="Wang N."/>
            <person name="Chen C."/>
            <person name="Wu H."/>
            <person name="Zhao Y."/>
            <person name="Zhang J."/>
            <person name="Li Y."/>
            <person name="Zhou W."/>
            <person name="Zhang B."/>
            <person name="Hu W."/>
            <person name="Eijk M."/>
            <person name="Tang J."/>
            <person name="Witsenboer H."/>
            <person name="Zhao S."/>
            <person name="Li Z."/>
            <person name="Zhang A."/>
            <person name="Wang D."/>
            <person name="Liang C."/>
        </authorList>
    </citation>
    <scope>NUCLEOTIDE SEQUENCE [LARGE SCALE GENOMIC DNA]</scope>
    <source>
        <strain evidence="2">cv. G1812</strain>
    </source>
</reference>
<organism evidence="2 3">
    <name type="scientific">Triticum urartu</name>
    <name type="common">Red wild einkorn</name>
    <name type="synonym">Crithodium urartu</name>
    <dbReference type="NCBI Taxonomy" id="4572"/>
    <lineage>
        <taxon>Eukaryota</taxon>
        <taxon>Viridiplantae</taxon>
        <taxon>Streptophyta</taxon>
        <taxon>Embryophyta</taxon>
        <taxon>Tracheophyta</taxon>
        <taxon>Spermatophyta</taxon>
        <taxon>Magnoliopsida</taxon>
        <taxon>Liliopsida</taxon>
        <taxon>Poales</taxon>
        <taxon>Poaceae</taxon>
        <taxon>BOP clade</taxon>
        <taxon>Pooideae</taxon>
        <taxon>Triticodae</taxon>
        <taxon>Triticeae</taxon>
        <taxon>Triticinae</taxon>
        <taxon>Triticum</taxon>
    </lineage>
</organism>
<evidence type="ECO:0000313" key="3">
    <source>
        <dbReference type="Proteomes" id="UP000015106"/>
    </source>
</evidence>
<dbReference type="Gramene" id="TuG1812G0700005935.01.T01">
    <property type="protein sequence ID" value="TuG1812G0700005935.01.T01.cds326023"/>
    <property type="gene ID" value="TuG1812G0700005935.01"/>
</dbReference>
<feature type="compositionally biased region" description="Low complexity" evidence="1">
    <location>
        <begin position="30"/>
        <end position="39"/>
    </location>
</feature>
<protein>
    <submittedName>
        <fullName evidence="2">Uncharacterized protein</fullName>
    </submittedName>
</protein>
<evidence type="ECO:0000313" key="2">
    <source>
        <dbReference type="EnsemblPlants" id="TuG1812G0700005935.01.T01.cds326023"/>
    </source>
</evidence>
<reference evidence="2" key="3">
    <citation type="submission" date="2022-06" db="UniProtKB">
        <authorList>
            <consortium name="EnsemblPlants"/>
        </authorList>
    </citation>
    <scope>IDENTIFICATION</scope>
</reference>
<feature type="compositionally biased region" description="Basic and acidic residues" evidence="1">
    <location>
        <begin position="51"/>
        <end position="60"/>
    </location>
</feature>
<keyword evidence="3" id="KW-1185">Reference proteome</keyword>
<proteinExistence type="predicted"/>
<sequence length="111" mass="12028">GRGEGDPGERVDGLLLEALRGWVGGGSGVGASASACASGDKGEAEDADESAEQRRQDDSHVRVDRRHWPRLLLLRMRRRQRGRRRRWFAGAGCDGHAAVQEGCRRTHGVAG</sequence>
<dbReference type="AlphaFoldDB" id="A0A8R7VCJ8"/>